<evidence type="ECO:0000313" key="9">
    <source>
        <dbReference type="Proteomes" id="UP001589836"/>
    </source>
</evidence>
<accession>A0ABV6LJA6</accession>
<dbReference type="Pfam" id="PF14520">
    <property type="entry name" value="HHH_5"/>
    <property type="match status" value="1"/>
</dbReference>
<name>A0ABV6LJA6_9BACI</name>
<dbReference type="InterPro" id="IPR011114">
    <property type="entry name" value="RuvA_C"/>
</dbReference>
<dbReference type="NCBIfam" id="TIGR00084">
    <property type="entry name" value="ruvA"/>
    <property type="match status" value="1"/>
</dbReference>
<comment type="function">
    <text evidence="6">The RuvA-RuvB-RuvC complex processes Holliday junction (HJ) DNA during genetic recombination and DNA repair, while the RuvA-RuvB complex plays an important role in the rescue of blocked DNA replication forks via replication fork reversal (RFR). RuvA specifically binds to HJ cruciform DNA, conferring on it an open structure. The RuvB hexamer acts as an ATP-dependent pump, pulling dsDNA into and through the RuvAB complex. HJ branch migration allows RuvC to scan DNA until it finds its consensus sequence, where it cleaves and resolves the cruciform DNA.</text>
</comment>
<dbReference type="RefSeq" id="WP_377345008.1">
    <property type="nucleotide sequence ID" value="NZ_JBHLTP010000003.1"/>
</dbReference>
<proteinExistence type="inferred from homology"/>
<dbReference type="SUPFAM" id="SSF50249">
    <property type="entry name" value="Nucleic acid-binding proteins"/>
    <property type="match status" value="1"/>
</dbReference>
<comment type="caution">
    <text evidence="8">The sequence shown here is derived from an EMBL/GenBank/DDBJ whole genome shotgun (WGS) entry which is preliminary data.</text>
</comment>
<evidence type="ECO:0000256" key="4">
    <source>
        <dbReference type="ARBA" id="ARBA00023172"/>
    </source>
</evidence>
<organism evidence="8 9">
    <name type="scientific">Pontibacillus salicampi</name>
    <dbReference type="NCBI Taxonomy" id="1449801"/>
    <lineage>
        <taxon>Bacteria</taxon>
        <taxon>Bacillati</taxon>
        <taxon>Bacillota</taxon>
        <taxon>Bacilli</taxon>
        <taxon>Bacillales</taxon>
        <taxon>Bacillaceae</taxon>
        <taxon>Pontibacillus</taxon>
    </lineage>
</organism>
<dbReference type="GO" id="GO:0003678">
    <property type="term" value="F:DNA helicase activity"/>
    <property type="evidence" value="ECO:0007669"/>
    <property type="project" value="UniProtKB-EC"/>
</dbReference>
<keyword evidence="2 6" id="KW-0227">DNA damage</keyword>
<comment type="caution">
    <text evidence="6">Lacks conserved residue(s) required for the propagation of feature annotation.</text>
</comment>
<dbReference type="GO" id="GO:0016787">
    <property type="term" value="F:hydrolase activity"/>
    <property type="evidence" value="ECO:0007669"/>
    <property type="project" value="UniProtKB-KW"/>
</dbReference>
<keyword evidence="5 6" id="KW-0234">DNA repair</keyword>
<feature type="domain" description="Helix-hairpin-helix DNA-binding motif class 1" evidence="7">
    <location>
        <begin position="72"/>
        <end position="91"/>
    </location>
</feature>
<evidence type="ECO:0000256" key="5">
    <source>
        <dbReference type="ARBA" id="ARBA00023204"/>
    </source>
</evidence>
<dbReference type="SUPFAM" id="SSF46929">
    <property type="entry name" value="DNA helicase RuvA subunit, C-terminal domain"/>
    <property type="match status" value="1"/>
</dbReference>
<evidence type="ECO:0000259" key="7">
    <source>
        <dbReference type="SMART" id="SM00278"/>
    </source>
</evidence>
<evidence type="ECO:0000313" key="8">
    <source>
        <dbReference type="EMBL" id="MFC0522477.1"/>
    </source>
</evidence>
<dbReference type="InterPro" id="IPR012340">
    <property type="entry name" value="NA-bd_OB-fold"/>
</dbReference>
<dbReference type="HAMAP" id="MF_00031">
    <property type="entry name" value="DNA_HJ_migration_RuvA"/>
    <property type="match status" value="1"/>
</dbReference>
<sequence length="204" mass="22755">MIAYIHGMITSVDAESIIVETHGVGYHIACPNPYAFQSQLNKTLRIYTYHYVREDNEMLYGFKSSEQKSLFSKLLNVSGIGPKGALAILAATSVGEFVSAVEREDDAFLTKFPGVGKKTARQMILDLKGKLLEWLPVEQEEETLFYEGKTNDESNKQVDEALEALKALGYSDKELKKIKPSLSQKQNASIDELVRAGLALMMQK</sequence>
<dbReference type="Gene3D" id="2.40.50.140">
    <property type="entry name" value="Nucleic acid-binding proteins"/>
    <property type="match status" value="1"/>
</dbReference>
<dbReference type="Proteomes" id="UP001589836">
    <property type="component" value="Unassembled WGS sequence"/>
</dbReference>
<dbReference type="Gene3D" id="1.10.150.20">
    <property type="entry name" value="5' to 3' exonuclease, C-terminal subdomain"/>
    <property type="match status" value="1"/>
</dbReference>
<dbReference type="SUPFAM" id="SSF47781">
    <property type="entry name" value="RuvA domain 2-like"/>
    <property type="match status" value="1"/>
</dbReference>
<keyword evidence="3 6" id="KW-0238">DNA-binding</keyword>
<keyword evidence="9" id="KW-1185">Reference proteome</keyword>
<evidence type="ECO:0000256" key="1">
    <source>
        <dbReference type="ARBA" id="ARBA00022490"/>
    </source>
</evidence>
<comment type="subcellular location">
    <subcellularLocation>
        <location evidence="6">Cytoplasm</location>
    </subcellularLocation>
</comment>
<comment type="subunit">
    <text evidence="6">Homotetramer. Forms an RuvA(8)-RuvB(12)-Holliday junction (HJ) complex. HJ DNA is sandwiched between 2 RuvA tetramers; dsDNA enters through RuvA and exits via RuvB. An RuvB hexamer assembles on each DNA strand where it exits the tetramer. Each RuvB hexamer is contacted by two RuvA subunits (via domain III) on 2 adjacent RuvB subunits; this complex drives branch migration. In the full resolvosome a probable DNA-RuvA(4)-RuvB(12)-RuvC(2) complex forms which resolves the HJ.</text>
</comment>
<dbReference type="InterPro" id="IPR036267">
    <property type="entry name" value="RuvA_C_sf"/>
</dbReference>
<protein>
    <recommendedName>
        <fullName evidence="6">Holliday junction branch migration complex subunit RuvA</fullName>
    </recommendedName>
</protein>
<evidence type="ECO:0000256" key="3">
    <source>
        <dbReference type="ARBA" id="ARBA00023125"/>
    </source>
</evidence>
<feature type="domain" description="Helix-hairpin-helix DNA-binding motif class 1" evidence="7">
    <location>
        <begin position="107"/>
        <end position="126"/>
    </location>
</feature>
<reference evidence="8 9" key="1">
    <citation type="submission" date="2024-09" db="EMBL/GenBank/DDBJ databases">
        <authorList>
            <person name="Sun Q."/>
            <person name="Mori K."/>
        </authorList>
    </citation>
    <scope>NUCLEOTIDE SEQUENCE [LARGE SCALE GENOMIC DNA]</scope>
    <source>
        <strain evidence="8 9">NCAIM B.02529</strain>
    </source>
</reference>
<dbReference type="Pfam" id="PF01330">
    <property type="entry name" value="RuvA_N"/>
    <property type="match status" value="1"/>
</dbReference>
<evidence type="ECO:0000256" key="2">
    <source>
        <dbReference type="ARBA" id="ARBA00022763"/>
    </source>
</evidence>
<gene>
    <name evidence="6 8" type="primary">ruvA</name>
    <name evidence="8" type="ORF">ACFFGV_02585</name>
</gene>
<keyword evidence="8" id="KW-0378">Hydrolase</keyword>
<dbReference type="InterPro" id="IPR003583">
    <property type="entry name" value="Hlx-hairpin-Hlx_DNA-bd_motif"/>
</dbReference>
<dbReference type="Pfam" id="PF07499">
    <property type="entry name" value="RuvA_C"/>
    <property type="match status" value="1"/>
</dbReference>
<dbReference type="InterPro" id="IPR010994">
    <property type="entry name" value="RuvA_2-like"/>
</dbReference>
<keyword evidence="1 6" id="KW-0963">Cytoplasm</keyword>
<dbReference type="SMART" id="SM00278">
    <property type="entry name" value="HhH1"/>
    <property type="match status" value="2"/>
</dbReference>
<comment type="similarity">
    <text evidence="6">Belongs to the RuvA family.</text>
</comment>
<dbReference type="InterPro" id="IPR000085">
    <property type="entry name" value="RuvA"/>
</dbReference>
<evidence type="ECO:0000256" key="6">
    <source>
        <dbReference type="HAMAP-Rule" id="MF_00031"/>
    </source>
</evidence>
<dbReference type="CDD" id="cd14332">
    <property type="entry name" value="UBA_RuvA_C"/>
    <property type="match status" value="1"/>
</dbReference>
<dbReference type="Gene3D" id="1.10.8.10">
    <property type="entry name" value="DNA helicase RuvA subunit, C-terminal domain"/>
    <property type="match status" value="1"/>
</dbReference>
<keyword evidence="4 6" id="KW-0233">DNA recombination</keyword>
<dbReference type="InterPro" id="IPR013849">
    <property type="entry name" value="DNA_helicase_Holl-junc_RuvA_I"/>
</dbReference>
<dbReference type="EMBL" id="JBHLTP010000003">
    <property type="protein sequence ID" value="MFC0522477.1"/>
    <property type="molecule type" value="Genomic_DNA"/>
</dbReference>
<feature type="region of interest" description="Domain III" evidence="6">
    <location>
        <begin position="153"/>
        <end position="204"/>
    </location>
</feature>
<comment type="domain">
    <text evidence="6">Has three domains with a flexible linker between the domains II and III and assumes an 'L' shape. Domain III is highly mobile and contacts RuvB.</text>
</comment>